<gene>
    <name evidence="2" type="ORF">MNODULE_18195</name>
</gene>
<evidence type="ECO:0000313" key="3">
    <source>
        <dbReference type="Proteomes" id="UP000534783"/>
    </source>
</evidence>
<keyword evidence="1" id="KW-0812">Transmembrane</keyword>
<comment type="caution">
    <text evidence="2">The sequence shown here is derived from an EMBL/GenBank/DDBJ whole genome shotgun (WGS) entry which is preliminary data.</text>
</comment>
<keyword evidence="1" id="KW-0472">Membrane</keyword>
<sequence>MEKEAALPGRLVAFLVGQTDLNLESTAVFESKTLKRSPAYPNVIPKQKVIRVEKKNMLGRDATFLVKAYLPDIVIVEATVELENLLSEQLESIKKGLLEECRAFLVKYQCLPDFEEDYSLYCVSNYQGDPEIYLTLYGERIAQILKNERIQLDEEEIQNTLQSGLKYAKDDLTLVDWDGAFMFDPHGDFESDIELFEIANVQLLKSRILDKQLDDRLQQTIILLKQTQRMLFRSKEIRANLKEIIQIRTQSLLESDAIDHNIKLIGDWYSARLFNQISKKFHLDAWSKSISQKLDVLEDVYTMAAEQFSVSFSTTLEFILIAGWFVLLVGWFGIFILDLLLRT</sequence>
<organism evidence="2 3">
    <name type="scientific">Candidatus Manganitrophus noduliformans</name>
    <dbReference type="NCBI Taxonomy" id="2606439"/>
    <lineage>
        <taxon>Bacteria</taxon>
        <taxon>Pseudomonadati</taxon>
        <taxon>Nitrospirota</taxon>
        <taxon>Nitrospiria</taxon>
        <taxon>Candidatus Troglogloeales</taxon>
        <taxon>Candidatus Manganitrophaceae</taxon>
        <taxon>Candidatus Manganitrophus</taxon>
    </lineage>
</organism>
<dbReference type="AlphaFoldDB" id="A0A7X6ICM7"/>
<accession>A0A7X6ICM7</accession>
<protein>
    <recommendedName>
        <fullName evidence="4">DUF155 domain-containing protein</fullName>
    </recommendedName>
</protein>
<name>A0A7X6ICM7_9BACT</name>
<evidence type="ECO:0000313" key="2">
    <source>
        <dbReference type="EMBL" id="NKE72685.1"/>
    </source>
</evidence>
<proteinExistence type="predicted"/>
<evidence type="ECO:0008006" key="4">
    <source>
        <dbReference type="Google" id="ProtNLM"/>
    </source>
</evidence>
<dbReference type="EMBL" id="VTOW01000004">
    <property type="protein sequence ID" value="NKE72685.1"/>
    <property type="molecule type" value="Genomic_DNA"/>
</dbReference>
<dbReference type="Proteomes" id="UP000534783">
    <property type="component" value="Unassembled WGS sequence"/>
</dbReference>
<dbReference type="RefSeq" id="WP_168062630.1">
    <property type="nucleotide sequence ID" value="NZ_VTOW01000004.1"/>
</dbReference>
<keyword evidence="3" id="KW-1185">Reference proteome</keyword>
<keyword evidence="1" id="KW-1133">Transmembrane helix</keyword>
<reference evidence="2 3" key="1">
    <citation type="journal article" date="2020" name="Nature">
        <title>Bacterial chemolithoautotrophy via manganese oxidation.</title>
        <authorList>
            <person name="Yu H."/>
            <person name="Leadbetter J.R."/>
        </authorList>
    </citation>
    <scope>NUCLEOTIDE SEQUENCE [LARGE SCALE GENOMIC DNA]</scope>
    <source>
        <strain evidence="2 3">Mn-1</strain>
    </source>
</reference>
<evidence type="ECO:0000256" key="1">
    <source>
        <dbReference type="SAM" id="Phobius"/>
    </source>
</evidence>
<feature type="transmembrane region" description="Helical" evidence="1">
    <location>
        <begin position="318"/>
        <end position="341"/>
    </location>
</feature>